<dbReference type="InterPro" id="IPR025943">
    <property type="entry name" value="Sigma_54_int_dom_ATP-bd_2"/>
</dbReference>
<feature type="domain" description="Response regulatory" evidence="8">
    <location>
        <begin position="1"/>
        <end position="119"/>
    </location>
</feature>
<dbReference type="SUPFAM" id="SSF52172">
    <property type="entry name" value="CheY-like"/>
    <property type="match status" value="1"/>
</dbReference>
<dbReference type="Gene3D" id="1.10.8.60">
    <property type="match status" value="1"/>
</dbReference>
<evidence type="ECO:0000256" key="2">
    <source>
        <dbReference type="ARBA" id="ARBA00022840"/>
    </source>
</evidence>
<dbReference type="InterPro" id="IPR009057">
    <property type="entry name" value="Homeodomain-like_sf"/>
</dbReference>
<dbReference type="InterPro" id="IPR001789">
    <property type="entry name" value="Sig_transdc_resp-reg_receiver"/>
</dbReference>
<dbReference type="RefSeq" id="WP_076667020.1">
    <property type="nucleotide sequence ID" value="NZ_FTPP01000001.1"/>
</dbReference>
<dbReference type="OrthoDB" id="9782110at2"/>
<keyword evidence="3" id="KW-0805">Transcription regulation</keyword>
<keyword evidence="5" id="KW-0804">Transcription</keyword>
<dbReference type="PROSITE" id="PS00688">
    <property type="entry name" value="SIGMA54_INTERACT_3"/>
    <property type="match status" value="1"/>
</dbReference>
<proteinExistence type="predicted"/>
<name>A0A1R3X2F8_9BACT</name>
<dbReference type="InterPro" id="IPR003593">
    <property type="entry name" value="AAA+_ATPase"/>
</dbReference>
<dbReference type="STRING" id="1317125.SAMN05444128_1461"/>
<dbReference type="SUPFAM" id="SSF46689">
    <property type="entry name" value="Homeodomain-like"/>
    <property type="match status" value="1"/>
</dbReference>
<dbReference type="InterPro" id="IPR025662">
    <property type="entry name" value="Sigma_54_int_dom_ATP-bd_1"/>
</dbReference>
<feature type="domain" description="Sigma-54 factor interaction" evidence="7">
    <location>
        <begin position="146"/>
        <end position="375"/>
    </location>
</feature>
<dbReference type="InterPro" id="IPR058031">
    <property type="entry name" value="AAA_lid_NorR"/>
</dbReference>
<dbReference type="PANTHER" id="PTHR32071:SF57">
    <property type="entry name" value="C4-DICARBOXYLATE TRANSPORT TRANSCRIPTIONAL REGULATORY PROTEIN DCTD"/>
    <property type="match status" value="1"/>
</dbReference>
<dbReference type="AlphaFoldDB" id="A0A1R3X2F8"/>
<evidence type="ECO:0000256" key="5">
    <source>
        <dbReference type="ARBA" id="ARBA00023163"/>
    </source>
</evidence>
<organism evidence="9 10">
    <name type="scientific">Pontibacter indicus</name>
    <dbReference type="NCBI Taxonomy" id="1317125"/>
    <lineage>
        <taxon>Bacteria</taxon>
        <taxon>Pseudomonadati</taxon>
        <taxon>Bacteroidota</taxon>
        <taxon>Cytophagia</taxon>
        <taxon>Cytophagales</taxon>
        <taxon>Hymenobacteraceae</taxon>
        <taxon>Pontibacter</taxon>
    </lineage>
</organism>
<dbReference type="InterPro" id="IPR027417">
    <property type="entry name" value="P-loop_NTPase"/>
</dbReference>
<feature type="modified residue" description="4-aspartylphosphate" evidence="6">
    <location>
        <position position="50"/>
    </location>
</feature>
<dbReference type="InterPro" id="IPR025944">
    <property type="entry name" value="Sigma_54_int_dom_CS"/>
</dbReference>
<keyword evidence="2" id="KW-0067">ATP-binding</keyword>
<dbReference type="PROSITE" id="PS50110">
    <property type="entry name" value="RESPONSE_REGULATORY"/>
    <property type="match status" value="1"/>
</dbReference>
<dbReference type="SMART" id="SM00382">
    <property type="entry name" value="AAA"/>
    <property type="match status" value="1"/>
</dbReference>
<dbReference type="GO" id="GO:0006355">
    <property type="term" value="P:regulation of DNA-templated transcription"/>
    <property type="evidence" value="ECO:0007669"/>
    <property type="project" value="InterPro"/>
</dbReference>
<dbReference type="InterPro" id="IPR002197">
    <property type="entry name" value="HTH_Fis"/>
</dbReference>
<dbReference type="InterPro" id="IPR011006">
    <property type="entry name" value="CheY-like_superfamily"/>
</dbReference>
<dbReference type="Pfam" id="PF25601">
    <property type="entry name" value="AAA_lid_14"/>
    <property type="match status" value="1"/>
</dbReference>
<dbReference type="EMBL" id="FTPP01000001">
    <property type="protein sequence ID" value="SIT84884.1"/>
    <property type="molecule type" value="Genomic_DNA"/>
</dbReference>
<dbReference type="InterPro" id="IPR002078">
    <property type="entry name" value="Sigma_54_int"/>
</dbReference>
<dbReference type="Proteomes" id="UP000187181">
    <property type="component" value="Unassembled WGS sequence"/>
</dbReference>
<accession>A0A1R3X2F8</accession>
<dbReference type="Pfam" id="PF02954">
    <property type="entry name" value="HTH_8"/>
    <property type="match status" value="1"/>
</dbReference>
<dbReference type="CDD" id="cd00009">
    <property type="entry name" value="AAA"/>
    <property type="match status" value="1"/>
</dbReference>
<evidence type="ECO:0000259" key="8">
    <source>
        <dbReference type="PROSITE" id="PS50110"/>
    </source>
</evidence>
<dbReference type="Pfam" id="PF00158">
    <property type="entry name" value="Sigma54_activat"/>
    <property type="match status" value="1"/>
</dbReference>
<evidence type="ECO:0000259" key="7">
    <source>
        <dbReference type="PROSITE" id="PS50045"/>
    </source>
</evidence>
<sequence>MILIIDDDVAVRASLSILLKQHGFKTKEAASPKEALEVAQQHPPQLVIMDMNFSIETTGHDGLQLLEAFKQRMPELPVILITGWGSISLAVEGMRLGAADFITKPWSNDYLVQAVRTALSLSQQAPAKDEALTRKKLDQQYDFGYIVGQDPQLLKILKRIGQIAPTDASVLIEGESGTGKELIAEAVHRNSLRKSQPFVKVNLGGISASLFESEMFGHKRGAFTDAKADRVGRFEMANKGTIFLDEIGELDLNSQVKLLRVLQDRTYEVLGDSRSRKLDIRVVCATNRNLEQMVEEGKFREDLFYRINLIKVRIPSLRERPDDIPLLVQFFVENMKKTYHRPELALSPKALQWLKELPFPGNIRELKNLVERTVLVAEDEVLRAEDFQAQAQQGPVKAGDKALPAVGTMTLDEMEASMIRKSMAYYHNNISKVARALGLSRAALYRRLEKFGIPYEAQD</sequence>
<reference evidence="10" key="1">
    <citation type="submission" date="2017-01" db="EMBL/GenBank/DDBJ databases">
        <authorList>
            <person name="Varghese N."/>
            <person name="Submissions S."/>
        </authorList>
    </citation>
    <scope>NUCLEOTIDE SEQUENCE [LARGE SCALE GENOMIC DNA]</scope>
    <source>
        <strain evidence="10">LP100</strain>
    </source>
</reference>
<evidence type="ECO:0000256" key="1">
    <source>
        <dbReference type="ARBA" id="ARBA00022741"/>
    </source>
</evidence>
<evidence type="ECO:0000313" key="9">
    <source>
        <dbReference type="EMBL" id="SIT84884.1"/>
    </source>
</evidence>
<keyword evidence="10" id="KW-1185">Reference proteome</keyword>
<dbReference type="GO" id="GO:0005524">
    <property type="term" value="F:ATP binding"/>
    <property type="evidence" value="ECO:0007669"/>
    <property type="project" value="UniProtKB-KW"/>
</dbReference>
<dbReference type="PRINTS" id="PR01590">
    <property type="entry name" value="HTHFIS"/>
</dbReference>
<dbReference type="Pfam" id="PF00072">
    <property type="entry name" value="Response_reg"/>
    <property type="match status" value="1"/>
</dbReference>
<dbReference type="PROSITE" id="PS00676">
    <property type="entry name" value="SIGMA54_INTERACT_2"/>
    <property type="match status" value="1"/>
</dbReference>
<evidence type="ECO:0000256" key="4">
    <source>
        <dbReference type="ARBA" id="ARBA00023125"/>
    </source>
</evidence>
<dbReference type="SUPFAM" id="SSF52540">
    <property type="entry name" value="P-loop containing nucleoside triphosphate hydrolases"/>
    <property type="match status" value="1"/>
</dbReference>
<dbReference type="Gene3D" id="1.10.10.60">
    <property type="entry name" value="Homeodomain-like"/>
    <property type="match status" value="1"/>
</dbReference>
<evidence type="ECO:0000256" key="3">
    <source>
        <dbReference type="ARBA" id="ARBA00023015"/>
    </source>
</evidence>
<dbReference type="PROSITE" id="PS50045">
    <property type="entry name" value="SIGMA54_INTERACT_4"/>
    <property type="match status" value="1"/>
</dbReference>
<keyword evidence="4 9" id="KW-0238">DNA-binding</keyword>
<dbReference type="Gene3D" id="3.40.50.300">
    <property type="entry name" value="P-loop containing nucleotide triphosphate hydrolases"/>
    <property type="match status" value="1"/>
</dbReference>
<evidence type="ECO:0000256" key="6">
    <source>
        <dbReference type="PROSITE-ProRule" id="PRU00169"/>
    </source>
</evidence>
<dbReference type="Gene3D" id="3.40.50.2300">
    <property type="match status" value="1"/>
</dbReference>
<dbReference type="GO" id="GO:0043565">
    <property type="term" value="F:sequence-specific DNA binding"/>
    <property type="evidence" value="ECO:0007669"/>
    <property type="project" value="InterPro"/>
</dbReference>
<dbReference type="GO" id="GO:0000160">
    <property type="term" value="P:phosphorelay signal transduction system"/>
    <property type="evidence" value="ECO:0007669"/>
    <property type="project" value="InterPro"/>
</dbReference>
<dbReference type="SMART" id="SM00448">
    <property type="entry name" value="REC"/>
    <property type="match status" value="1"/>
</dbReference>
<keyword evidence="1" id="KW-0547">Nucleotide-binding</keyword>
<protein>
    <submittedName>
        <fullName evidence="9">DNA-binding transcriptional response regulator, NtrC family, contains REC, AAA-type ATPase, and a Fis-type DNA-binding domains</fullName>
    </submittedName>
</protein>
<dbReference type="FunFam" id="3.40.50.300:FF:000006">
    <property type="entry name" value="DNA-binding transcriptional regulator NtrC"/>
    <property type="match status" value="1"/>
</dbReference>
<dbReference type="PROSITE" id="PS00675">
    <property type="entry name" value="SIGMA54_INTERACT_1"/>
    <property type="match status" value="1"/>
</dbReference>
<evidence type="ECO:0000313" key="10">
    <source>
        <dbReference type="Proteomes" id="UP000187181"/>
    </source>
</evidence>
<keyword evidence="6" id="KW-0597">Phosphoprotein</keyword>
<gene>
    <name evidence="9" type="ORF">SAMN05444128_1461</name>
</gene>
<dbReference type="PANTHER" id="PTHR32071">
    <property type="entry name" value="TRANSCRIPTIONAL REGULATORY PROTEIN"/>
    <property type="match status" value="1"/>
</dbReference>